<keyword evidence="5" id="KW-1185">Reference proteome</keyword>
<comment type="caution">
    <text evidence="4">The sequence shown here is derived from an EMBL/GenBank/DDBJ whole genome shotgun (WGS) entry which is preliminary data.</text>
</comment>
<feature type="signal peptide" evidence="2">
    <location>
        <begin position="1"/>
        <end position="20"/>
    </location>
</feature>
<evidence type="ECO:0000256" key="1">
    <source>
        <dbReference type="SAM" id="Phobius"/>
    </source>
</evidence>
<name>A0A9P6L707_9AGAM</name>
<proteinExistence type="predicted"/>
<feature type="chain" id="PRO_5040711333" evidence="2">
    <location>
        <begin position="21"/>
        <end position="200"/>
    </location>
</feature>
<dbReference type="Proteomes" id="UP000736335">
    <property type="component" value="Unassembled WGS sequence"/>
</dbReference>
<reference evidence="4" key="2">
    <citation type="submission" date="2020-11" db="EMBL/GenBank/DDBJ databases">
        <authorList>
            <consortium name="DOE Joint Genome Institute"/>
            <person name="Kuo A."/>
            <person name="Miyauchi S."/>
            <person name="Kiss E."/>
            <person name="Drula E."/>
            <person name="Kohler A."/>
            <person name="Sanchez-Garcia M."/>
            <person name="Andreopoulos B."/>
            <person name="Barry K.W."/>
            <person name="Bonito G."/>
            <person name="Buee M."/>
            <person name="Carver A."/>
            <person name="Chen C."/>
            <person name="Cichocki N."/>
            <person name="Clum A."/>
            <person name="Culley D."/>
            <person name="Crous P.W."/>
            <person name="Fauchery L."/>
            <person name="Girlanda M."/>
            <person name="Hayes R."/>
            <person name="Keri Z."/>
            <person name="Labutti K."/>
            <person name="Lipzen A."/>
            <person name="Lombard V."/>
            <person name="Magnuson J."/>
            <person name="Maillard F."/>
            <person name="Morin E."/>
            <person name="Murat C."/>
            <person name="Nolan M."/>
            <person name="Ohm R."/>
            <person name="Pangilinan J."/>
            <person name="Pereira M."/>
            <person name="Perotto S."/>
            <person name="Peter M."/>
            <person name="Riley R."/>
            <person name="Sitrit Y."/>
            <person name="Stielow B."/>
            <person name="Szollosi G."/>
            <person name="Zifcakova L."/>
            <person name="Stursova M."/>
            <person name="Spatafora J.W."/>
            <person name="Tedersoo L."/>
            <person name="Vaario L.-M."/>
            <person name="Yamada A."/>
            <person name="Yan M."/>
            <person name="Wang P."/>
            <person name="Xu J."/>
            <person name="Bruns T."/>
            <person name="Baldrian P."/>
            <person name="Vilgalys R."/>
            <person name="Henrissat B."/>
            <person name="Grigoriev I.V."/>
            <person name="Hibbett D."/>
            <person name="Nagy L.G."/>
            <person name="Martin F.M."/>
        </authorList>
    </citation>
    <scope>NUCLEOTIDE SEQUENCE</scope>
    <source>
        <strain evidence="4">UH-Tt-Lm1</strain>
    </source>
</reference>
<evidence type="ECO:0000313" key="4">
    <source>
        <dbReference type="EMBL" id="KAF9785084.1"/>
    </source>
</evidence>
<organism evidence="4 5">
    <name type="scientific">Thelephora terrestris</name>
    <dbReference type="NCBI Taxonomy" id="56493"/>
    <lineage>
        <taxon>Eukaryota</taxon>
        <taxon>Fungi</taxon>
        <taxon>Dikarya</taxon>
        <taxon>Basidiomycota</taxon>
        <taxon>Agaricomycotina</taxon>
        <taxon>Agaricomycetes</taxon>
        <taxon>Thelephorales</taxon>
        <taxon>Thelephoraceae</taxon>
        <taxon>Thelephora</taxon>
    </lineage>
</organism>
<feature type="transmembrane region" description="Helical" evidence="1">
    <location>
        <begin position="169"/>
        <end position="195"/>
    </location>
</feature>
<protein>
    <submittedName>
        <fullName evidence="4">Uncharacterized protein</fullName>
    </submittedName>
</protein>
<keyword evidence="1" id="KW-0472">Membrane</keyword>
<gene>
    <name evidence="3" type="ORF">BJ322DRAFT_730292</name>
    <name evidence="4" type="ORF">BJ322DRAFT_806688</name>
</gene>
<keyword evidence="1" id="KW-0812">Transmembrane</keyword>
<dbReference type="EMBL" id="WIUZ02000050">
    <property type="protein sequence ID" value="KAF9777312.1"/>
    <property type="molecule type" value="Genomic_DNA"/>
</dbReference>
<keyword evidence="2" id="KW-0732">Signal</keyword>
<dbReference type="AlphaFoldDB" id="A0A9P6L707"/>
<accession>A0A9P6L707</accession>
<evidence type="ECO:0000256" key="2">
    <source>
        <dbReference type="SAM" id="SignalP"/>
    </source>
</evidence>
<dbReference type="EMBL" id="WIUZ02000007">
    <property type="protein sequence ID" value="KAF9785084.1"/>
    <property type="molecule type" value="Genomic_DNA"/>
</dbReference>
<evidence type="ECO:0000313" key="3">
    <source>
        <dbReference type="EMBL" id="KAF9777312.1"/>
    </source>
</evidence>
<feature type="transmembrane region" description="Helical" evidence="1">
    <location>
        <begin position="128"/>
        <end position="157"/>
    </location>
</feature>
<keyword evidence="1" id="KW-1133">Transmembrane helix</keyword>
<reference evidence="4" key="1">
    <citation type="journal article" date="2020" name="Nat. Commun.">
        <title>Large-scale genome sequencing of mycorrhizal fungi provides insights into the early evolution of symbiotic traits.</title>
        <authorList>
            <person name="Miyauchi S."/>
            <person name="Kiss E."/>
            <person name="Kuo A."/>
            <person name="Drula E."/>
            <person name="Kohler A."/>
            <person name="Sanchez-Garcia M."/>
            <person name="Morin E."/>
            <person name="Andreopoulos B."/>
            <person name="Barry K.W."/>
            <person name="Bonito G."/>
            <person name="Buee M."/>
            <person name="Carver A."/>
            <person name="Chen C."/>
            <person name="Cichocki N."/>
            <person name="Clum A."/>
            <person name="Culley D."/>
            <person name="Crous P.W."/>
            <person name="Fauchery L."/>
            <person name="Girlanda M."/>
            <person name="Hayes R.D."/>
            <person name="Keri Z."/>
            <person name="LaButti K."/>
            <person name="Lipzen A."/>
            <person name="Lombard V."/>
            <person name="Magnuson J."/>
            <person name="Maillard F."/>
            <person name="Murat C."/>
            <person name="Nolan M."/>
            <person name="Ohm R.A."/>
            <person name="Pangilinan J."/>
            <person name="Pereira M.F."/>
            <person name="Perotto S."/>
            <person name="Peter M."/>
            <person name="Pfister S."/>
            <person name="Riley R."/>
            <person name="Sitrit Y."/>
            <person name="Stielow J.B."/>
            <person name="Szollosi G."/>
            <person name="Zifcakova L."/>
            <person name="Stursova M."/>
            <person name="Spatafora J.W."/>
            <person name="Tedersoo L."/>
            <person name="Vaario L.M."/>
            <person name="Yamada A."/>
            <person name="Yan M."/>
            <person name="Wang P."/>
            <person name="Xu J."/>
            <person name="Bruns T."/>
            <person name="Baldrian P."/>
            <person name="Vilgalys R."/>
            <person name="Dunand C."/>
            <person name="Henrissat B."/>
            <person name="Grigoriev I.V."/>
            <person name="Hibbett D."/>
            <person name="Nagy L.G."/>
            <person name="Martin F.M."/>
        </authorList>
    </citation>
    <scope>NUCLEOTIDE SEQUENCE</scope>
    <source>
        <strain evidence="4">UH-Tt-Lm1</strain>
    </source>
</reference>
<evidence type="ECO:0000313" key="5">
    <source>
        <dbReference type="Proteomes" id="UP000736335"/>
    </source>
</evidence>
<sequence>MRSFIFAVFASLAFSIFCSATPTLVAHRRLSSNEATKRDSTPPSVDSGSLNTVLTSFVTAIGPISDTMAQLEKNNADASDFSSHLSQIESLLLDAAKNLDGISGVSVDAIMENTAAGVPMDKAAVIQLFSAFFTVLILPVELALTFVPMGQLVAFAFQMLEILKPFFMVAIPAIYAVIGISGVLSVAQNVAIGFIGHVLR</sequence>